<accession>A0A8B8GIG6</accession>
<name>A0A8B8GIG6_9HEMI</name>
<dbReference type="AlphaFoldDB" id="A0A8B8GIG6"/>
<dbReference type="OrthoDB" id="6614575at2759"/>
<reference evidence="2" key="1">
    <citation type="submission" date="2025-08" db="UniProtKB">
        <authorList>
            <consortium name="RefSeq"/>
        </authorList>
    </citation>
    <scope>IDENTIFICATION</scope>
    <source>
        <tissue evidence="2">Whole body</tissue>
    </source>
</reference>
<dbReference type="SMART" id="SM00614">
    <property type="entry name" value="ZnF_BED"/>
    <property type="match status" value="1"/>
</dbReference>
<dbReference type="RefSeq" id="XP_025422307.1">
    <property type="nucleotide sequence ID" value="XM_025566522.1"/>
</dbReference>
<dbReference type="Proteomes" id="UP000694846">
    <property type="component" value="Unplaced"/>
</dbReference>
<proteinExistence type="predicted"/>
<protein>
    <submittedName>
        <fullName evidence="2">Uncharacterized protein LOC112692020</fullName>
    </submittedName>
</protein>
<sequence>MVKRKSWVWDYAKREGDRAFCDLCDSENNNEYSCVGGTTGSLIRHLQNCHGIKAPEESIRKRPDKITPNRTIAV</sequence>
<evidence type="ECO:0000313" key="2">
    <source>
        <dbReference type="RefSeq" id="XP_025422307.1"/>
    </source>
</evidence>
<organism evidence="1 2">
    <name type="scientific">Sipha flava</name>
    <name type="common">yellow sugarcane aphid</name>
    <dbReference type="NCBI Taxonomy" id="143950"/>
    <lineage>
        <taxon>Eukaryota</taxon>
        <taxon>Metazoa</taxon>
        <taxon>Ecdysozoa</taxon>
        <taxon>Arthropoda</taxon>
        <taxon>Hexapoda</taxon>
        <taxon>Insecta</taxon>
        <taxon>Pterygota</taxon>
        <taxon>Neoptera</taxon>
        <taxon>Paraneoptera</taxon>
        <taxon>Hemiptera</taxon>
        <taxon>Sternorrhyncha</taxon>
        <taxon>Aphidomorpha</taxon>
        <taxon>Aphidoidea</taxon>
        <taxon>Aphididae</taxon>
        <taxon>Sipha</taxon>
    </lineage>
</organism>
<dbReference type="GeneID" id="112692020"/>
<evidence type="ECO:0000313" key="1">
    <source>
        <dbReference type="Proteomes" id="UP000694846"/>
    </source>
</evidence>
<gene>
    <name evidence="2" type="primary">LOC112692020</name>
</gene>
<keyword evidence="1" id="KW-1185">Reference proteome</keyword>